<sequence>MLDFTDWEPDRFRILLEQIENVSYSASESGLKEISYKLQENKSWFINLLDLPPQQLDHRNQLKNKVRSNKYKLGTATINRTDYKFSESFVVEANSISDFLKIDEFLAACLLHHGSKQCAKFNRSAPETAVLLLLREQAYLLVCLSSLIGNAFNEDVNISARELFADYVDSLFGAASKVTKDGSYAGKILSTIRKLKNETVEFDSRLQKLLSQSQTMITSQDLQLLNAGYTLINFNSESMKDKIKQSSIHQRYLAHNLWLISYNYLLDVKDITELTNILRNSDMDDIVFPYLIASLLSTIDTSSEHLSIDLPAKQKHDDLIRNKDFINDFANFINKGSWKVEAARATITIQWCLFVLEALRNSPSLESQLIIKEEHLGEMFQRAVVKDAFQFITHYLLSFQKTEMESVYAEIAPSISTVWETKSTENGSFNVTFSPPGMVPKVDGHIQEDFGYYLRKQLEFFVISIVTRMWSNLQKIRRQEEDAIQSAATEPLVSSTTRKSIVVRHDVEAFFILIANIYRNLPDEGLRFWIDLKQIINWGASFQEKGMMRAYLEMLCSLSAGVHSSARADDFLSRSSEEMGEWCSWTTLFRALNEYNMGMNQDIKQILEDEVKLLISFLRVFQQVVRYSSNARIRFFQANVIKSLFRLVIHHVPTELKAELYNSITSFCVPETEGFLDIVLQIWYLLEEEQIVHTVPKDLKFGATTYWGISSMQAQDAWAIKKELEEVESPRKLFFQTFSFVRFISSLIYVPDIHVSLRCGFPVRSPTMIEQIGTGYRQPGITPYVNFIIDDIFIKAPSRDYIFPSQKWNIMASSLDIIYKCLTSFDLTGPLFQNDQASITKLEIVNKEETNTFNKDWVQYLRNHPGYDIMKRLLSNSRLVDVMFEIISQGIEALGEEVKAPFILESVLHCLRILWVALEKQERFTKRLVPLVGENSPGQLENAFLSKKEVIVQIALLLNYGNADVCLYVVKVLSSLSRSSLFSSKDRYGKERVNRLVGILDSSVDSEAIIGGFVTRLELSGDEETWDSKYKLEGFELTQVGLKSWSVPGEDEFCAGPLTHEPAITFGTVRCAILNLILENLMPVKATPTISHFLLGFDLRGSLQAPVIKYIKQDDLRESCLHKIMEILGQPINNDSDVSEVNPLLSNYPSLTACCYQILYRLCADYNTSDVTMLFLRSQGFIHRQFKAMPLQIVLPEKMPEWGELCKMTRYDNQVMGLDLVTVCANLDERTYLMKMIALELRKCQTRSGIERLLIMLLGVGAIKSPARDAMDEDLSTTSTIKILDILNMLEFDWDDLWQIKEPTRNYFDKINLKALLTLNERGFATYRLNDVFSEMNQTHIHLRKQAQMGFSVNETSLRKEMKHILRYCYFYNRDQEYIYSRRECFKAWREVTEVTIVNHYSRLRLEVREATFHDILSVLLPTLQREARAIAEIISKVILSAITVLRLDRRRLSILQTANTANLAYLRVPSERLFSILRLILECLIVQDFSPDVRNNLYATIYNYLHYIDYEPDISAGSLPPSDLSRSLSKSVMTRSVFSTPIPGTILKNSSPKPSITQTRGGTRSILDAGNLAVFRSVGKRLLDIIRLDASEGPVAGKLCALNVLTAICSLDKRDKGLFVIDYIITTGFLGNIVKNLKSQNELLLQSISPRYETAAIQAKYVFEARMGLLMCFAQRRDCASKLLEMGIMGYLDDLEFLDERPNYSNPEIGKPVYKAYHDLLTLVVRLIVCILTSIGHESAAALVKVSQFISGHQDLIATIFTDVPSIDALNSQNSELRANFIMCIEVLNEVTRLFYLLGDKIKPIDLVTNIINFVTTAFTPIFTQSLNAAKRPDDDYHGDIRKPELSVLVNYLRNSIDLLEQYLQNLGKLSSKIEKGEEALDNIEEVVTSLPDDFAFDLDDSQRKSLAMRALQESHFKSSKFVSQYLYDVEISLLLLWRHLDYYMTPGSQKSSFDTNQVLPSSTAPRDANKKRLQEDGNLVLTDILKRLESLDQQPTTKEIVDRFKARNDYIQMLVRKLKSLLVT</sequence>
<protein>
    <submittedName>
        <fullName evidence="1">286_t:CDS:1</fullName>
    </submittedName>
</protein>
<gene>
    <name evidence="1" type="ORF">ACOLOM_LOCUS3957</name>
</gene>
<name>A0ACA9LH23_9GLOM</name>
<dbReference type="Proteomes" id="UP000789525">
    <property type="component" value="Unassembled WGS sequence"/>
</dbReference>
<organism evidence="1 2">
    <name type="scientific">Acaulospora colombiana</name>
    <dbReference type="NCBI Taxonomy" id="27376"/>
    <lineage>
        <taxon>Eukaryota</taxon>
        <taxon>Fungi</taxon>
        <taxon>Fungi incertae sedis</taxon>
        <taxon>Mucoromycota</taxon>
        <taxon>Glomeromycotina</taxon>
        <taxon>Glomeromycetes</taxon>
        <taxon>Diversisporales</taxon>
        <taxon>Acaulosporaceae</taxon>
        <taxon>Acaulospora</taxon>
    </lineage>
</organism>
<reference evidence="1" key="1">
    <citation type="submission" date="2021-06" db="EMBL/GenBank/DDBJ databases">
        <authorList>
            <person name="Kallberg Y."/>
            <person name="Tangrot J."/>
            <person name="Rosling A."/>
        </authorList>
    </citation>
    <scope>NUCLEOTIDE SEQUENCE</scope>
    <source>
        <strain evidence="1">CL356</strain>
    </source>
</reference>
<evidence type="ECO:0000313" key="1">
    <source>
        <dbReference type="EMBL" id="CAG8528083.1"/>
    </source>
</evidence>
<keyword evidence="2" id="KW-1185">Reference proteome</keyword>
<comment type="caution">
    <text evidence="1">The sequence shown here is derived from an EMBL/GenBank/DDBJ whole genome shotgun (WGS) entry which is preliminary data.</text>
</comment>
<accession>A0ACA9LH23</accession>
<evidence type="ECO:0000313" key="2">
    <source>
        <dbReference type="Proteomes" id="UP000789525"/>
    </source>
</evidence>
<dbReference type="EMBL" id="CAJVPT010006141">
    <property type="protein sequence ID" value="CAG8528083.1"/>
    <property type="molecule type" value="Genomic_DNA"/>
</dbReference>
<proteinExistence type="predicted"/>